<reference evidence="1" key="1">
    <citation type="submission" date="2024-05" db="EMBL/GenBank/DDBJ databases">
        <title>Isolation and characterization of Sporomusa carbonis sp. nov., a carboxydotrophic hydrogenogen in the genus of Sporomusa isolated from a charcoal burning pile.</title>
        <authorList>
            <person name="Boeer T."/>
            <person name="Rosenbaum F."/>
            <person name="Eysell L."/>
            <person name="Mueller V."/>
            <person name="Daniel R."/>
            <person name="Poehlein A."/>
        </authorList>
    </citation>
    <scope>NUCLEOTIDE SEQUENCE [LARGE SCALE GENOMIC DNA]</scope>
    <source>
        <strain evidence="1">DSM 10669</strain>
    </source>
</reference>
<dbReference type="EMBL" id="CP155573">
    <property type="protein sequence ID" value="XFO69318.1"/>
    <property type="molecule type" value="Genomic_DNA"/>
</dbReference>
<sequence length="104" mass="12013">MVIGFGNNIFAAADCWRLIYWQEFYSLLPNNLKNSKGDNDMESQYFWMSLDDLEQVVIGNGEILLINKNGESTRIGTTVDEARKRLIDFGKDEDFPDFMNDYNG</sequence>
<organism evidence="1 2">
    <name type="scientific">Sporomusa silvacetica DSM 10669</name>
    <dbReference type="NCBI Taxonomy" id="1123289"/>
    <lineage>
        <taxon>Bacteria</taxon>
        <taxon>Bacillati</taxon>
        <taxon>Bacillota</taxon>
        <taxon>Negativicutes</taxon>
        <taxon>Selenomonadales</taxon>
        <taxon>Sporomusaceae</taxon>
        <taxon>Sporomusa</taxon>
    </lineage>
</organism>
<keyword evidence="2" id="KW-1185">Reference proteome</keyword>
<proteinExistence type="predicted"/>
<name>A0ABZ3IV68_9FIRM</name>
<evidence type="ECO:0000313" key="2">
    <source>
        <dbReference type="Proteomes" id="UP000216752"/>
    </source>
</evidence>
<dbReference type="RefSeq" id="WP_094605961.1">
    <property type="nucleotide sequence ID" value="NZ_CP155573.1"/>
</dbReference>
<evidence type="ECO:0000313" key="1">
    <source>
        <dbReference type="EMBL" id="XFO69318.1"/>
    </source>
</evidence>
<dbReference type="Proteomes" id="UP000216752">
    <property type="component" value="Chromosome"/>
</dbReference>
<protein>
    <submittedName>
        <fullName evidence="1">Uncharacterized protein</fullName>
    </submittedName>
</protein>
<gene>
    <name evidence="1" type="ORF">SPSIL_055500</name>
</gene>
<accession>A0ABZ3IV68</accession>